<dbReference type="AlphaFoldDB" id="A0A4Y7IYZ1"/>
<sequence length="240" mass="27021">MDKQGRKSLIGADMAQQLNTDDGNNQENVYHAHSSFNESAKLTTEEILSSDDSFTDYPSPTINGDLQKVCCGGAGLNSHGPDKKYVLDWGCKLLVWCWRCFLAVFVRLLHACPHHPRDIFKLQAGTCNPDDFSYPFDHMPLEKCGDDIGWGDGGYWEEGNLSGDCRTSGNQIYRPELQIGVSPPNVQTHQQEIYQKDFQNLPALSKLTQALALSLREKVAFRIGGVKRKIYEWSKQVEHI</sequence>
<keyword evidence="2" id="KW-1185">Reference proteome</keyword>
<reference evidence="1 2" key="1">
    <citation type="journal article" date="2018" name="Science">
        <title>The opium poppy genome and morphinan production.</title>
        <authorList>
            <person name="Guo L."/>
            <person name="Winzer T."/>
            <person name="Yang X."/>
            <person name="Li Y."/>
            <person name="Ning Z."/>
            <person name="He Z."/>
            <person name="Teodor R."/>
            <person name="Lu Y."/>
            <person name="Bowser T.A."/>
            <person name="Graham I.A."/>
            <person name="Ye K."/>
        </authorList>
    </citation>
    <scope>NUCLEOTIDE SEQUENCE [LARGE SCALE GENOMIC DNA]</scope>
    <source>
        <strain evidence="2">cv. HN1</strain>
        <tissue evidence="1">Leaves</tissue>
    </source>
</reference>
<dbReference type="Gramene" id="RZC52921">
    <property type="protein sequence ID" value="RZC52921"/>
    <property type="gene ID" value="C5167_021341"/>
</dbReference>
<dbReference type="Proteomes" id="UP000316621">
    <property type="component" value="Chromosome 2"/>
</dbReference>
<proteinExistence type="predicted"/>
<protein>
    <submittedName>
        <fullName evidence="1">Uncharacterized protein</fullName>
    </submittedName>
</protein>
<evidence type="ECO:0000313" key="2">
    <source>
        <dbReference type="Proteomes" id="UP000316621"/>
    </source>
</evidence>
<dbReference type="EMBL" id="CM010716">
    <property type="protein sequence ID" value="RZC52921.1"/>
    <property type="molecule type" value="Genomic_DNA"/>
</dbReference>
<organism evidence="1 2">
    <name type="scientific">Papaver somniferum</name>
    <name type="common">Opium poppy</name>
    <dbReference type="NCBI Taxonomy" id="3469"/>
    <lineage>
        <taxon>Eukaryota</taxon>
        <taxon>Viridiplantae</taxon>
        <taxon>Streptophyta</taxon>
        <taxon>Embryophyta</taxon>
        <taxon>Tracheophyta</taxon>
        <taxon>Spermatophyta</taxon>
        <taxon>Magnoliopsida</taxon>
        <taxon>Ranunculales</taxon>
        <taxon>Papaveraceae</taxon>
        <taxon>Papaveroideae</taxon>
        <taxon>Papaver</taxon>
    </lineage>
</organism>
<gene>
    <name evidence="1" type="ORF">C5167_021341</name>
</gene>
<accession>A0A4Y7IYZ1</accession>
<name>A0A4Y7IYZ1_PAPSO</name>
<evidence type="ECO:0000313" key="1">
    <source>
        <dbReference type="EMBL" id="RZC52921.1"/>
    </source>
</evidence>